<keyword evidence="3 9" id="KW-0808">Transferase</keyword>
<evidence type="ECO:0000256" key="6">
    <source>
        <dbReference type="ARBA" id="ARBA00023136"/>
    </source>
</evidence>
<feature type="transmembrane region" description="Helical" evidence="7">
    <location>
        <begin position="393"/>
        <end position="414"/>
    </location>
</feature>
<dbReference type="SUPFAM" id="SSF53448">
    <property type="entry name" value="Nucleotide-diphospho-sugar transferases"/>
    <property type="match status" value="1"/>
</dbReference>
<evidence type="ECO:0000313" key="10">
    <source>
        <dbReference type="Proteomes" id="UP000178622"/>
    </source>
</evidence>
<sequence>MLNLSFQQILIFDVIFALVVFVIYRLAIRYQFFKNTIIIIYWVAMIIYLVWRLFFTMPHDNIVNLIAGILLYVAEIGGFFLSTVFYLLFAKKHKRPVKTLAEFEDGKYPTVNVFIATYNEDEMILSRIITAAKNMTYPGVHKVYVLDDGHRDEIKALSEKLGVNYVSRDNNDHAKAGNLNNGLDVTDGELIVTMDADMVPRSDFLLRTIGYFADKKVGFIQSPQTFFNNDPYQFNLFSEGLIANDQDFFMQSIEAQKDAYNATMYVGSNAVFRREALEDIGGFSTGVITEDMATGMLVQAKGWKTAFVNENLASGLAPETFGDLITQRDRWARGNIQVARKWNPLFTKGLTFMQRVIYMDGIHYWVSGIYKMIYLFAPIVFLLFGVYSLRASLAGIMLFWFPAFISSQLAFNTVSEGRQTIMLTNVYETVMAPYMSFAVVREALFLSKNKFAVTRKGVNTDETYYNWRLAMPVLVILALSILALIKGILIMLGIVPFKEPVNAVYINVFWLCYNISALALAAFMPFERPRFRKAERFPDNKNVEVFSLDGQKLGTGNLNDWNEIGAAMTLNKDIAPNFEEVVSNGIRVLISIEGHTIEGTVSRNKVKDGQVDMAISYVNLSEENYSYIISQTYALASTIYKPVRYNNSISVIFLSLIRNHFKVFQKPKKG</sequence>
<comment type="subcellular location">
    <subcellularLocation>
        <location evidence="1">Membrane</location>
        <topology evidence="1">Multi-pass membrane protein</topology>
    </subcellularLocation>
</comment>
<feature type="transmembrane region" description="Helical" evidence="7">
    <location>
        <begin position="362"/>
        <end position="387"/>
    </location>
</feature>
<feature type="domain" description="Glycosyltransferase 2-like" evidence="8">
    <location>
        <begin position="190"/>
        <end position="401"/>
    </location>
</feature>
<proteinExistence type="predicted"/>
<dbReference type="Pfam" id="PF13632">
    <property type="entry name" value="Glyco_trans_2_3"/>
    <property type="match status" value="1"/>
</dbReference>
<keyword evidence="4 7" id="KW-0812">Transmembrane</keyword>
<organism evidence="9 10">
    <name type="scientific">Floricoccus tropicus</name>
    <dbReference type="NCBI Taxonomy" id="1859473"/>
    <lineage>
        <taxon>Bacteria</taxon>
        <taxon>Bacillati</taxon>
        <taxon>Bacillota</taxon>
        <taxon>Bacilli</taxon>
        <taxon>Lactobacillales</taxon>
        <taxon>Streptococcaceae</taxon>
        <taxon>Floricoccus</taxon>
    </lineage>
</organism>
<dbReference type="InterPro" id="IPR029044">
    <property type="entry name" value="Nucleotide-diphossugar_trans"/>
</dbReference>
<keyword evidence="2" id="KW-0328">Glycosyltransferase</keyword>
<dbReference type="Gene3D" id="3.90.550.10">
    <property type="entry name" value="Spore Coat Polysaccharide Biosynthesis Protein SpsA, Chain A"/>
    <property type="match status" value="1"/>
</dbReference>
<reference evidence="10" key="1">
    <citation type="submission" date="2016-09" db="EMBL/GenBank/DDBJ databases">
        <title>Draft genome sequence of a novel species of the family Streptococcaceae isolated from flowers.</title>
        <authorList>
            <person name="Chuah L.-O."/>
            <person name="Yap K.-P."/>
            <person name="Thong K.L."/>
            <person name="Liong M.T."/>
            <person name="Ahmad R."/>
            <person name="Rusul G."/>
        </authorList>
    </citation>
    <scope>NUCLEOTIDE SEQUENCE [LARGE SCALE GENOMIC DNA]</scope>
    <source>
        <strain evidence="10">DF1</strain>
    </source>
</reference>
<dbReference type="AlphaFoldDB" id="A0A1E8GK03"/>
<evidence type="ECO:0000256" key="4">
    <source>
        <dbReference type="ARBA" id="ARBA00022692"/>
    </source>
</evidence>
<feature type="transmembrane region" description="Helical" evidence="7">
    <location>
        <begin position="6"/>
        <end position="24"/>
    </location>
</feature>
<keyword evidence="5 7" id="KW-1133">Transmembrane helix</keyword>
<evidence type="ECO:0000313" key="9">
    <source>
        <dbReference type="EMBL" id="OFI48517.1"/>
    </source>
</evidence>
<dbReference type="GO" id="GO:0005886">
    <property type="term" value="C:plasma membrane"/>
    <property type="evidence" value="ECO:0007669"/>
    <property type="project" value="TreeGrafter"/>
</dbReference>
<feature type="transmembrane region" description="Helical" evidence="7">
    <location>
        <begin position="66"/>
        <end position="89"/>
    </location>
</feature>
<comment type="caution">
    <text evidence="9">The sequence shown here is derived from an EMBL/GenBank/DDBJ whole genome shotgun (WGS) entry which is preliminary data.</text>
</comment>
<dbReference type="CDD" id="cd06421">
    <property type="entry name" value="CESA_CelA_like"/>
    <property type="match status" value="1"/>
</dbReference>
<name>A0A1E8GK03_9LACT</name>
<dbReference type="PRINTS" id="PR01439">
    <property type="entry name" value="CELLSNTHASEA"/>
</dbReference>
<evidence type="ECO:0000259" key="8">
    <source>
        <dbReference type="Pfam" id="PF13632"/>
    </source>
</evidence>
<dbReference type="PANTHER" id="PTHR43867:SF2">
    <property type="entry name" value="CELLULOSE SYNTHASE CATALYTIC SUBUNIT A [UDP-FORMING]"/>
    <property type="match status" value="1"/>
</dbReference>
<dbReference type="STRING" id="1859473.BG261_06365"/>
<dbReference type="EMBL" id="MKIR01000024">
    <property type="protein sequence ID" value="OFI48517.1"/>
    <property type="molecule type" value="Genomic_DNA"/>
</dbReference>
<dbReference type="GO" id="GO:0016759">
    <property type="term" value="F:cellulose synthase activity"/>
    <property type="evidence" value="ECO:0007669"/>
    <property type="project" value="InterPro"/>
</dbReference>
<dbReference type="InterPro" id="IPR003919">
    <property type="entry name" value="Cell_synth_A"/>
</dbReference>
<dbReference type="OrthoDB" id="9766299at2"/>
<feature type="transmembrane region" description="Helical" evidence="7">
    <location>
        <begin position="36"/>
        <end position="54"/>
    </location>
</feature>
<dbReference type="GO" id="GO:0035438">
    <property type="term" value="F:cyclic-di-GMP binding"/>
    <property type="evidence" value="ECO:0007669"/>
    <property type="project" value="InterPro"/>
</dbReference>
<protein>
    <submittedName>
        <fullName evidence="9">Glycosyltransferase</fullName>
    </submittedName>
</protein>
<evidence type="ECO:0000256" key="2">
    <source>
        <dbReference type="ARBA" id="ARBA00022676"/>
    </source>
</evidence>
<gene>
    <name evidence="9" type="ORF">BG261_06365</name>
</gene>
<evidence type="ECO:0000256" key="3">
    <source>
        <dbReference type="ARBA" id="ARBA00022679"/>
    </source>
</evidence>
<evidence type="ECO:0000256" key="5">
    <source>
        <dbReference type="ARBA" id="ARBA00022989"/>
    </source>
</evidence>
<feature type="transmembrane region" description="Helical" evidence="7">
    <location>
        <begin position="503"/>
        <end position="526"/>
    </location>
</feature>
<dbReference type="Proteomes" id="UP000178622">
    <property type="component" value="Unassembled WGS sequence"/>
</dbReference>
<dbReference type="RefSeq" id="WP_070792914.1">
    <property type="nucleotide sequence ID" value="NZ_MKIR01000024.1"/>
</dbReference>
<dbReference type="GO" id="GO:0006011">
    <property type="term" value="P:UDP-alpha-D-glucose metabolic process"/>
    <property type="evidence" value="ECO:0007669"/>
    <property type="project" value="InterPro"/>
</dbReference>
<evidence type="ECO:0000256" key="1">
    <source>
        <dbReference type="ARBA" id="ARBA00004141"/>
    </source>
</evidence>
<dbReference type="InterPro" id="IPR001173">
    <property type="entry name" value="Glyco_trans_2-like"/>
</dbReference>
<keyword evidence="10" id="KW-1185">Reference proteome</keyword>
<accession>A0A1E8GK03</accession>
<evidence type="ECO:0000256" key="7">
    <source>
        <dbReference type="SAM" id="Phobius"/>
    </source>
</evidence>
<dbReference type="PANTHER" id="PTHR43867">
    <property type="entry name" value="CELLULOSE SYNTHASE CATALYTIC SUBUNIT A [UDP-FORMING]"/>
    <property type="match status" value="1"/>
</dbReference>
<feature type="transmembrane region" description="Helical" evidence="7">
    <location>
        <begin position="473"/>
        <end position="497"/>
    </location>
</feature>
<dbReference type="InterPro" id="IPR050321">
    <property type="entry name" value="Glycosyltr_2/OpgH_subfam"/>
</dbReference>
<keyword evidence="6 7" id="KW-0472">Membrane</keyword>